<evidence type="ECO:0000259" key="1">
    <source>
        <dbReference type="Pfam" id="PF02602"/>
    </source>
</evidence>
<dbReference type="GO" id="GO:0033014">
    <property type="term" value="P:tetrapyrrole biosynthetic process"/>
    <property type="evidence" value="ECO:0007669"/>
    <property type="project" value="InterPro"/>
</dbReference>
<dbReference type="AlphaFoldDB" id="A0A1H8E135"/>
<keyword evidence="3" id="KW-1185">Reference proteome</keyword>
<dbReference type="RefSeq" id="WP_089902006.1">
    <property type="nucleotide sequence ID" value="NZ_FOCI01000009.1"/>
</dbReference>
<dbReference type="InterPro" id="IPR003754">
    <property type="entry name" value="4pyrrol_synth_uPrphyn_synth"/>
</dbReference>
<dbReference type="OrthoDB" id="7204250at2"/>
<accession>A0A1H8E135</accession>
<feature type="domain" description="Tetrapyrrole biosynthesis uroporphyrinogen III synthase" evidence="1">
    <location>
        <begin position="30"/>
        <end position="218"/>
    </location>
</feature>
<dbReference type="Proteomes" id="UP000199585">
    <property type="component" value="Unassembled WGS sequence"/>
</dbReference>
<dbReference type="InterPro" id="IPR036108">
    <property type="entry name" value="4pyrrol_syn_uPrphyn_synt_sf"/>
</dbReference>
<dbReference type="EMBL" id="FOCI01000009">
    <property type="protein sequence ID" value="SEN12804.1"/>
    <property type="molecule type" value="Genomic_DNA"/>
</dbReference>
<proteinExistence type="predicted"/>
<dbReference type="STRING" id="245187.SAMN04488003_109120"/>
<sequence length="237" mass="24352">MEPILLITRPAPAGVQFAATVAAGLDVPHRVLHAPALQITPLDYRMPDAAGVIFTSARAVSLAPMGAGLRAFCVGDATSAAATARGYSVMNAAGDADALVALILQHRPPGPLVHLGGRHRRGAIAERLTAAGVPCTTVVVYDQMRLPEGDLLREAASGDTPVVAPVFSLRSAGGVLALDWRAPLHVVAISAVVADAFAALAPARLLTVAHPDADHMVQMTRATLWGLSTLEGGAHAV</sequence>
<dbReference type="Gene3D" id="3.40.50.10090">
    <property type="match status" value="1"/>
</dbReference>
<dbReference type="GO" id="GO:0004852">
    <property type="term" value="F:uroporphyrinogen-III synthase activity"/>
    <property type="evidence" value="ECO:0007669"/>
    <property type="project" value="InterPro"/>
</dbReference>
<organism evidence="2 3">
    <name type="scientific">Loktanella fryxellensis</name>
    <dbReference type="NCBI Taxonomy" id="245187"/>
    <lineage>
        <taxon>Bacteria</taxon>
        <taxon>Pseudomonadati</taxon>
        <taxon>Pseudomonadota</taxon>
        <taxon>Alphaproteobacteria</taxon>
        <taxon>Rhodobacterales</taxon>
        <taxon>Roseobacteraceae</taxon>
        <taxon>Loktanella</taxon>
    </lineage>
</organism>
<evidence type="ECO:0000313" key="3">
    <source>
        <dbReference type="Proteomes" id="UP000199585"/>
    </source>
</evidence>
<name>A0A1H8E135_9RHOB</name>
<reference evidence="2 3" key="1">
    <citation type="submission" date="2016-10" db="EMBL/GenBank/DDBJ databases">
        <authorList>
            <person name="de Groot N.N."/>
        </authorList>
    </citation>
    <scope>NUCLEOTIDE SEQUENCE [LARGE SCALE GENOMIC DNA]</scope>
    <source>
        <strain evidence="2 3">DSM 16213</strain>
    </source>
</reference>
<evidence type="ECO:0000313" key="2">
    <source>
        <dbReference type="EMBL" id="SEN12804.1"/>
    </source>
</evidence>
<protein>
    <submittedName>
        <fullName evidence="2">Uroporphyrinogen-III synthase</fullName>
    </submittedName>
</protein>
<dbReference type="Pfam" id="PF02602">
    <property type="entry name" value="HEM4"/>
    <property type="match status" value="1"/>
</dbReference>
<dbReference type="CDD" id="cd06578">
    <property type="entry name" value="HemD"/>
    <property type="match status" value="1"/>
</dbReference>
<gene>
    <name evidence="2" type="ORF">SAMN04488003_109120</name>
</gene>
<dbReference type="SUPFAM" id="SSF69618">
    <property type="entry name" value="HemD-like"/>
    <property type="match status" value="1"/>
</dbReference>